<sequence length="264" mass="30193">MTVTATTEDSGLPVMLDTKDVVDAFKRYNLAIYAEARREFYREVNLNPFRPHAESTLRFVEWMFWDWFSYDCAISGHGLSLDESEDLELELEHRPGMGISPFIAMGELLYEHTDKIDNRGICDLRDIDETNFASMFWIRDANAASGCLRLEDIVQGGTYDVMDHAAAGKYDGARGGMIVNRIAYARGAWRTCAIPIYEARRPDDPEVGGKLIRDFRNCGYRPDFPGLVRFFYGRAKDTGLDWEQTDRALREGTLDALIRRACER</sequence>
<accession>A0A7Y0HW55</accession>
<evidence type="ECO:0000313" key="1">
    <source>
        <dbReference type="EMBL" id="NMM97308.1"/>
    </source>
</evidence>
<dbReference type="AlphaFoldDB" id="A0A7Y0HW55"/>
<organism evidence="1 2">
    <name type="scientific">Bifidobacterium olomucense</name>
    <dbReference type="NCBI Taxonomy" id="2675324"/>
    <lineage>
        <taxon>Bacteria</taxon>
        <taxon>Bacillati</taxon>
        <taxon>Actinomycetota</taxon>
        <taxon>Actinomycetes</taxon>
        <taxon>Bifidobacteriales</taxon>
        <taxon>Bifidobacteriaceae</taxon>
        <taxon>Bifidobacterium</taxon>
    </lineage>
</organism>
<comment type="caution">
    <text evidence="1">The sequence shown here is derived from an EMBL/GenBank/DDBJ whole genome shotgun (WGS) entry which is preliminary data.</text>
</comment>
<protein>
    <submittedName>
        <fullName evidence="1">Uncharacterized protein</fullName>
    </submittedName>
</protein>
<name>A0A7Y0HW55_9BIFI</name>
<dbReference type="RefSeq" id="WP_169240160.1">
    <property type="nucleotide sequence ID" value="NZ_JAAIIG010000001.1"/>
</dbReference>
<proteinExistence type="predicted"/>
<evidence type="ECO:0000313" key="2">
    <source>
        <dbReference type="Proteomes" id="UP000543419"/>
    </source>
</evidence>
<reference evidence="1 2" key="1">
    <citation type="submission" date="2020-02" db="EMBL/GenBank/DDBJ databases">
        <title>Characterization of phylogenetic diversity of novel bifidobacterial species isolated in Czech ZOOs.</title>
        <authorList>
            <person name="Lugli G.A."/>
            <person name="Vera N.B."/>
            <person name="Ventura M."/>
        </authorList>
    </citation>
    <scope>NUCLEOTIDE SEQUENCE [LARGE SCALE GENOMIC DNA]</scope>
    <source>
        <strain evidence="1 2">DSM 109959</strain>
    </source>
</reference>
<dbReference type="Proteomes" id="UP000543419">
    <property type="component" value="Unassembled WGS sequence"/>
</dbReference>
<gene>
    <name evidence="1" type="ORF">G1C97_0257</name>
</gene>
<dbReference type="EMBL" id="JAAIIG010000001">
    <property type="protein sequence ID" value="NMM97308.1"/>
    <property type="molecule type" value="Genomic_DNA"/>
</dbReference>
<keyword evidence="2" id="KW-1185">Reference proteome</keyword>